<comment type="caution">
    <text evidence="2">The sequence shown here is derived from an EMBL/GenBank/DDBJ whole genome shotgun (WGS) entry which is preliminary data.</text>
</comment>
<dbReference type="InterPro" id="IPR036513">
    <property type="entry name" value="STAS_dom_sf"/>
</dbReference>
<dbReference type="Proteomes" id="UP000566711">
    <property type="component" value="Unassembled WGS sequence"/>
</dbReference>
<reference evidence="2 3" key="1">
    <citation type="submission" date="2020-07" db="EMBL/GenBank/DDBJ databases">
        <title>Novel species isolated from subtropical streams in China.</title>
        <authorList>
            <person name="Lu H."/>
        </authorList>
    </citation>
    <scope>NUCLEOTIDE SEQUENCE [LARGE SCALE GENOMIC DNA]</scope>
    <source>
        <strain evidence="2 3">FT3S</strain>
    </source>
</reference>
<keyword evidence="3" id="KW-1185">Reference proteome</keyword>
<protein>
    <recommendedName>
        <fullName evidence="4">STAS domain-containing protein</fullName>
    </recommendedName>
</protein>
<evidence type="ECO:0008006" key="4">
    <source>
        <dbReference type="Google" id="ProtNLM"/>
    </source>
</evidence>
<dbReference type="AlphaFoldDB" id="A0A7W2ELB6"/>
<gene>
    <name evidence="2" type="ORF">H3H36_21970</name>
</gene>
<dbReference type="RefSeq" id="WP_182220210.1">
    <property type="nucleotide sequence ID" value="NZ_JACEZS010000024.1"/>
</dbReference>
<evidence type="ECO:0000313" key="2">
    <source>
        <dbReference type="EMBL" id="MBA5608025.1"/>
    </source>
</evidence>
<evidence type="ECO:0000256" key="1">
    <source>
        <dbReference type="SAM" id="MobiDB-lite"/>
    </source>
</evidence>
<dbReference type="EMBL" id="JACEZS010000024">
    <property type="protein sequence ID" value="MBA5608025.1"/>
    <property type="molecule type" value="Genomic_DNA"/>
</dbReference>
<proteinExistence type="predicted"/>
<evidence type="ECO:0000313" key="3">
    <source>
        <dbReference type="Proteomes" id="UP000566711"/>
    </source>
</evidence>
<sequence>MGIFSLFKKQDAQRAPAATAGADEGVRLGPNSELERQQAQALQRDLARATAMKIDAIEAAMALDIFQDTEPAWGSRPARPPRPAVAGDHPTLPLLDENTTELLGEDDLPAQAVAAQTAPVVEEIAIVYANGQADMAEQMLVDNLPPAGAQDRTLWWMLFDLYQVTGQQDKFDSLSIDYASTFETSPPPWNALPPPAAAASGRAWSGVTPTELFSGQLDDTIAPQLERLRQQMASHPVLRLDFSRVQGVTPEGCALLLPVLQQLHGGERELIVVAADHLAALIQATVAVGNRDGGPAPWLLLLELLQLLNREKDFEETGMDYCVTFEVSPPSFVAPRAVATAARQPLAGAPDRYLLPTVVENPLDGLLAALAAYAEQYQTLVFDCSRLARVEFSAANALQTRLQALVQDGKKVEFRDVNHLVAALLRLLGYGELAKIYPHKY</sequence>
<accession>A0A7W2ELB6</accession>
<dbReference type="Gene3D" id="3.30.750.24">
    <property type="entry name" value="STAS domain"/>
    <property type="match status" value="1"/>
</dbReference>
<organism evidence="2 3">
    <name type="scientific">Rugamonas fusca</name>
    <dbReference type="NCBI Taxonomy" id="2758568"/>
    <lineage>
        <taxon>Bacteria</taxon>
        <taxon>Pseudomonadati</taxon>
        <taxon>Pseudomonadota</taxon>
        <taxon>Betaproteobacteria</taxon>
        <taxon>Burkholderiales</taxon>
        <taxon>Oxalobacteraceae</taxon>
        <taxon>Telluria group</taxon>
        <taxon>Rugamonas</taxon>
    </lineage>
</organism>
<feature type="region of interest" description="Disordered" evidence="1">
    <location>
        <begin position="72"/>
        <end position="91"/>
    </location>
</feature>
<name>A0A7W2ELB6_9BURK</name>
<dbReference type="SUPFAM" id="SSF52091">
    <property type="entry name" value="SpoIIaa-like"/>
    <property type="match status" value="1"/>
</dbReference>